<gene>
    <name evidence="6 8" type="primary">hisB</name>
    <name evidence="8" type="ORF">H9729_07050</name>
</gene>
<dbReference type="EMBL" id="DXCQ01000065">
    <property type="protein sequence ID" value="HIY97428.1"/>
    <property type="molecule type" value="Genomic_DNA"/>
</dbReference>
<dbReference type="InterPro" id="IPR020565">
    <property type="entry name" value="ImidazoleglycerP_deHydtase_CS"/>
</dbReference>
<evidence type="ECO:0000313" key="8">
    <source>
        <dbReference type="EMBL" id="HIY97428.1"/>
    </source>
</evidence>
<reference evidence="8" key="1">
    <citation type="journal article" date="2021" name="PeerJ">
        <title>Extensive microbial diversity within the chicken gut microbiome revealed by metagenomics and culture.</title>
        <authorList>
            <person name="Gilroy R."/>
            <person name="Ravi A."/>
            <person name="Getino M."/>
            <person name="Pursley I."/>
            <person name="Horton D.L."/>
            <person name="Alikhan N.F."/>
            <person name="Baker D."/>
            <person name="Gharbi K."/>
            <person name="Hall N."/>
            <person name="Watson M."/>
            <person name="Adriaenssens E.M."/>
            <person name="Foster-Nyarko E."/>
            <person name="Jarju S."/>
            <person name="Secka A."/>
            <person name="Antonio M."/>
            <person name="Oren A."/>
            <person name="Chaudhuri R.R."/>
            <person name="La Ragione R."/>
            <person name="Hildebrand F."/>
            <person name="Pallen M.J."/>
        </authorList>
    </citation>
    <scope>NUCLEOTIDE SEQUENCE</scope>
    <source>
        <strain evidence="8">1345</strain>
    </source>
</reference>
<name>A0A9D2CTK4_9FIRM</name>
<dbReference type="EC" id="4.2.1.19" evidence="6 7"/>
<dbReference type="InterPro" id="IPR000807">
    <property type="entry name" value="ImidazoleglycerolP_deHydtase"/>
</dbReference>
<dbReference type="Gene3D" id="3.30.230.40">
    <property type="entry name" value="Imidazole glycerol phosphate dehydratase, domain 1"/>
    <property type="match status" value="2"/>
</dbReference>
<dbReference type="GO" id="GO:0000105">
    <property type="term" value="P:L-histidine biosynthetic process"/>
    <property type="evidence" value="ECO:0007669"/>
    <property type="project" value="UniProtKB-UniRule"/>
</dbReference>
<dbReference type="GO" id="GO:0005737">
    <property type="term" value="C:cytoplasm"/>
    <property type="evidence" value="ECO:0007669"/>
    <property type="project" value="UniProtKB-SubCell"/>
</dbReference>
<evidence type="ECO:0000256" key="6">
    <source>
        <dbReference type="HAMAP-Rule" id="MF_00076"/>
    </source>
</evidence>
<sequence length="191" mass="20850">MRTAEIARETRETKIKLSLNLDGNGTNSVHTGVGFFDHMLELLSVHSGIDLAVECRGDTQVDFHHSVEDVGICLGQAFKQALGDKKGIARFADRVVPMDECAALVALDISGRPYLNFEEKLSGKIGEFDAELVEEFMRAFAFNAGVNLYIKLLKGGNMHHEAEAIFKALAKCLQDAVKIVSDKVPSSKGVL</sequence>
<comment type="caution">
    <text evidence="8">The sequence shown here is derived from an EMBL/GenBank/DDBJ whole genome shotgun (WGS) entry which is preliminary data.</text>
</comment>
<keyword evidence="6" id="KW-0963">Cytoplasm</keyword>
<evidence type="ECO:0000256" key="5">
    <source>
        <dbReference type="ARBA" id="ARBA00023239"/>
    </source>
</evidence>
<proteinExistence type="inferred from homology"/>
<dbReference type="GO" id="GO:0004424">
    <property type="term" value="F:imidazoleglycerol-phosphate dehydratase activity"/>
    <property type="evidence" value="ECO:0007669"/>
    <property type="project" value="UniProtKB-UniRule"/>
</dbReference>
<evidence type="ECO:0000256" key="7">
    <source>
        <dbReference type="RuleBase" id="RU000599"/>
    </source>
</evidence>
<protein>
    <recommendedName>
        <fullName evidence="2 6">Imidazoleglycerol-phosphate dehydratase</fullName>
        <shortName evidence="6">IGPD</shortName>
        <ecNumber evidence="6 7">4.2.1.19</ecNumber>
    </recommendedName>
</protein>
<evidence type="ECO:0000256" key="1">
    <source>
        <dbReference type="ARBA" id="ARBA00005047"/>
    </source>
</evidence>
<keyword evidence="5 6" id="KW-0456">Lyase</keyword>
<keyword evidence="4 6" id="KW-0368">Histidine biosynthesis</keyword>
<comment type="catalytic activity">
    <reaction evidence="6 7">
        <text>D-erythro-1-(imidazol-4-yl)glycerol 3-phosphate = 3-(imidazol-4-yl)-2-oxopropyl phosphate + H2O</text>
        <dbReference type="Rhea" id="RHEA:11040"/>
        <dbReference type="ChEBI" id="CHEBI:15377"/>
        <dbReference type="ChEBI" id="CHEBI:57766"/>
        <dbReference type="ChEBI" id="CHEBI:58278"/>
        <dbReference type="EC" id="4.2.1.19"/>
    </reaction>
</comment>
<dbReference type="FunFam" id="3.30.230.40:FF:000001">
    <property type="entry name" value="Imidazoleglycerol-phosphate dehydratase HisB"/>
    <property type="match status" value="1"/>
</dbReference>
<reference evidence="8" key="2">
    <citation type="submission" date="2021-04" db="EMBL/GenBank/DDBJ databases">
        <authorList>
            <person name="Gilroy R."/>
        </authorList>
    </citation>
    <scope>NUCLEOTIDE SEQUENCE</scope>
    <source>
        <strain evidence="8">1345</strain>
    </source>
</reference>
<dbReference type="PROSITE" id="PS00955">
    <property type="entry name" value="IGP_DEHYDRATASE_2"/>
    <property type="match status" value="1"/>
</dbReference>
<dbReference type="HAMAP" id="MF_00076">
    <property type="entry name" value="HisB"/>
    <property type="match status" value="1"/>
</dbReference>
<dbReference type="Pfam" id="PF00475">
    <property type="entry name" value="IGPD"/>
    <property type="match status" value="1"/>
</dbReference>
<dbReference type="PANTHER" id="PTHR23133:SF2">
    <property type="entry name" value="IMIDAZOLEGLYCEROL-PHOSPHATE DEHYDRATASE"/>
    <property type="match status" value="1"/>
</dbReference>
<organism evidence="8 9">
    <name type="scientific">Candidatus Borkfalkia excrementigallinarum</name>
    <dbReference type="NCBI Taxonomy" id="2838506"/>
    <lineage>
        <taxon>Bacteria</taxon>
        <taxon>Bacillati</taxon>
        <taxon>Bacillota</taxon>
        <taxon>Clostridia</taxon>
        <taxon>Christensenellales</taxon>
        <taxon>Christensenellaceae</taxon>
        <taxon>Candidatus Borkfalkia</taxon>
    </lineage>
</organism>
<keyword evidence="3 6" id="KW-0028">Amino-acid biosynthesis</keyword>
<dbReference type="InterPro" id="IPR020568">
    <property type="entry name" value="Ribosomal_Su5_D2-typ_SF"/>
</dbReference>
<dbReference type="Proteomes" id="UP000886750">
    <property type="component" value="Unassembled WGS sequence"/>
</dbReference>
<dbReference type="InterPro" id="IPR038494">
    <property type="entry name" value="IGPD_sf"/>
</dbReference>
<dbReference type="NCBIfam" id="NF002111">
    <property type="entry name" value="PRK00951.2-1"/>
    <property type="match status" value="1"/>
</dbReference>
<dbReference type="SUPFAM" id="SSF54211">
    <property type="entry name" value="Ribosomal protein S5 domain 2-like"/>
    <property type="match status" value="2"/>
</dbReference>
<evidence type="ECO:0000256" key="2">
    <source>
        <dbReference type="ARBA" id="ARBA00016664"/>
    </source>
</evidence>
<dbReference type="FunFam" id="3.30.230.40:FF:000003">
    <property type="entry name" value="Imidazoleglycerol-phosphate dehydratase HisB"/>
    <property type="match status" value="1"/>
</dbReference>
<dbReference type="PANTHER" id="PTHR23133">
    <property type="entry name" value="IMIDAZOLEGLYCEROL-PHOSPHATE DEHYDRATASE HIS7"/>
    <property type="match status" value="1"/>
</dbReference>
<evidence type="ECO:0000256" key="3">
    <source>
        <dbReference type="ARBA" id="ARBA00022605"/>
    </source>
</evidence>
<evidence type="ECO:0000313" key="9">
    <source>
        <dbReference type="Proteomes" id="UP000886750"/>
    </source>
</evidence>
<comment type="similarity">
    <text evidence="6 7">Belongs to the imidazoleglycerol-phosphate dehydratase family.</text>
</comment>
<dbReference type="AlphaFoldDB" id="A0A9D2CTK4"/>
<comment type="pathway">
    <text evidence="1 6 7">Amino-acid biosynthesis; L-histidine biosynthesis; L-histidine from 5-phospho-alpha-D-ribose 1-diphosphate: step 6/9.</text>
</comment>
<comment type="subcellular location">
    <subcellularLocation>
        <location evidence="6 7">Cytoplasm</location>
    </subcellularLocation>
</comment>
<dbReference type="NCBIfam" id="NF002114">
    <property type="entry name" value="PRK00951.2-4"/>
    <property type="match status" value="1"/>
</dbReference>
<evidence type="ECO:0000256" key="4">
    <source>
        <dbReference type="ARBA" id="ARBA00023102"/>
    </source>
</evidence>
<dbReference type="CDD" id="cd07914">
    <property type="entry name" value="IGPD"/>
    <property type="match status" value="1"/>
</dbReference>
<dbReference type="PROSITE" id="PS00954">
    <property type="entry name" value="IGP_DEHYDRATASE_1"/>
    <property type="match status" value="1"/>
</dbReference>
<accession>A0A9D2CTK4</accession>